<name>A0A6N7ZB38_9PSEU</name>
<organism evidence="1 2">
    <name type="scientific">Amycolatopsis pithecellobii</name>
    <dbReference type="NCBI Taxonomy" id="664692"/>
    <lineage>
        <taxon>Bacteria</taxon>
        <taxon>Bacillati</taxon>
        <taxon>Actinomycetota</taxon>
        <taxon>Actinomycetes</taxon>
        <taxon>Pseudonocardiales</taxon>
        <taxon>Pseudonocardiaceae</taxon>
        <taxon>Amycolatopsis</taxon>
    </lineage>
</organism>
<protein>
    <submittedName>
        <fullName evidence="1">Cyclase family protein</fullName>
    </submittedName>
</protein>
<dbReference type="Gene3D" id="3.50.30.50">
    <property type="entry name" value="Putative cyclase"/>
    <property type="match status" value="1"/>
</dbReference>
<dbReference type="PANTHER" id="PTHR34861">
    <property type="match status" value="1"/>
</dbReference>
<comment type="caution">
    <text evidence="1">The sequence shown here is derived from an EMBL/GenBank/DDBJ whole genome shotgun (WGS) entry which is preliminary data.</text>
</comment>
<accession>A0A6N7ZB38</accession>
<keyword evidence="2" id="KW-1185">Reference proteome</keyword>
<dbReference type="GO" id="GO:0004061">
    <property type="term" value="F:arylformamidase activity"/>
    <property type="evidence" value="ECO:0007669"/>
    <property type="project" value="InterPro"/>
</dbReference>
<dbReference type="AlphaFoldDB" id="A0A6N7ZB38"/>
<gene>
    <name evidence="1" type="ORF">GKO32_33735</name>
</gene>
<dbReference type="GO" id="GO:0019441">
    <property type="term" value="P:L-tryptophan catabolic process to kynurenine"/>
    <property type="evidence" value="ECO:0007669"/>
    <property type="project" value="InterPro"/>
</dbReference>
<dbReference type="PANTHER" id="PTHR34861:SF10">
    <property type="entry name" value="CYCLASE"/>
    <property type="match status" value="1"/>
</dbReference>
<sequence length="320" mass="34911">MTTIEKRDRRYVEALCQRYRRWGAWGADDERGALNFITPEILVRAVALVRTGRIVSCALPFDENGPQSGRFGGRHNPIHAMLQDGGDIAFGAQDHLDELRFTDDSVTMPLQCGTHWDALAHIFHKGRMYGGHGVEYVTSKGAARNGIEKVADGIAGRGVLLDMPRYFGVEWMRPGHAITSEDLAGASRQQGVEVRSGDIVLIRTGQIAQARAEGTWGTYEAGDAPGLGVDSAHWIYENEIAAVCTDTWGAEVQPNDTDEVFQPLHLILLVNAGIHLGEIFDLENLAQVCAGEGRYEFLFVAPPLPITGAVASPVHPLAIF</sequence>
<dbReference type="InterPro" id="IPR037175">
    <property type="entry name" value="KFase_sf"/>
</dbReference>
<dbReference type="RefSeq" id="WP_154760978.1">
    <property type="nucleotide sequence ID" value="NZ_WMBA01000081.1"/>
</dbReference>
<evidence type="ECO:0000313" key="2">
    <source>
        <dbReference type="Proteomes" id="UP000440096"/>
    </source>
</evidence>
<dbReference type="Proteomes" id="UP000440096">
    <property type="component" value="Unassembled WGS sequence"/>
</dbReference>
<dbReference type="EMBL" id="WMBA01000081">
    <property type="protein sequence ID" value="MTD58908.1"/>
    <property type="molecule type" value="Genomic_DNA"/>
</dbReference>
<proteinExistence type="predicted"/>
<dbReference type="SUPFAM" id="SSF102198">
    <property type="entry name" value="Putative cyclase"/>
    <property type="match status" value="1"/>
</dbReference>
<reference evidence="1 2" key="1">
    <citation type="submission" date="2019-11" db="EMBL/GenBank/DDBJ databases">
        <title>Draft genome of Amycolatopsis RM579.</title>
        <authorList>
            <person name="Duangmal K."/>
            <person name="Mingma R."/>
        </authorList>
    </citation>
    <scope>NUCLEOTIDE SEQUENCE [LARGE SCALE GENOMIC DNA]</scope>
    <source>
        <strain evidence="1 2">RM579</strain>
    </source>
</reference>
<evidence type="ECO:0000313" key="1">
    <source>
        <dbReference type="EMBL" id="MTD58908.1"/>
    </source>
</evidence>
<dbReference type="InterPro" id="IPR007325">
    <property type="entry name" value="KFase/CYL"/>
</dbReference>
<dbReference type="OrthoDB" id="7067800at2"/>
<dbReference type="Pfam" id="PF04199">
    <property type="entry name" value="Cyclase"/>
    <property type="match status" value="1"/>
</dbReference>